<feature type="non-terminal residue" evidence="2">
    <location>
        <position position="1"/>
    </location>
</feature>
<comment type="caution">
    <text evidence="2">The sequence shown here is derived from an EMBL/GenBank/DDBJ whole genome shotgun (WGS) entry which is preliminary data.</text>
</comment>
<dbReference type="GeneID" id="300580912"/>
<sequence length="224" mass="25083">RQSQRKRFQLQAAALALNRCQAPGQGTAADSSRYRRVPGLASLFSQYQATDCSRPRLSPYSRFNTQRFSSPHDDSPIDRRSWTGLRPLGPDQTRARRPSSQLANVNHLNCASSLVAAQHHSFPFPPLSRRPDSSPLEDDFLVSGKLSLAVHGPLCHCPALVQQRYGFSIRSCSRPACAINQGPCQALCTTVLLITLFYFSFLSRPHLPLRRPPLHMFKMLTSIR</sequence>
<protein>
    <submittedName>
        <fullName evidence="2">Uncharacterized protein</fullName>
    </submittedName>
</protein>
<evidence type="ECO:0000256" key="1">
    <source>
        <dbReference type="SAM" id="MobiDB-lite"/>
    </source>
</evidence>
<keyword evidence="3" id="KW-1185">Reference proteome</keyword>
<reference evidence="2 3" key="1">
    <citation type="submission" date="2018-01" db="EMBL/GenBank/DDBJ databases">
        <title>Genome characterization of the sugarcane-associated fungus Trichoderma ghanense CCMA-1212 and their application in lignocelulose bioconversion.</title>
        <authorList>
            <person name="Steindorff A.S."/>
            <person name="Mendes T.D."/>
            <person name="Vilela E.S.D."/>
            <person name="Rodrigues D.S."/>
            <person name="Formighieri E.F."/>
            <person name="Melo I.S."/>
            <person name="Favaro L.C.L."/>
        </authorList>
    </citation>
    <scope>NUCLEOTIDE SEQUENCE [LARGE SCALE GENOMIC DNA]</scope>
    <source>
        <strain evidence="2 3">CCMA-1212</strain>
    </source>
</reference>
<evidence type="ECO:0000313" key="3">
    <source>
        <dbReference type="Proteomes" id="UP001642720"/>
    </source>
</evidence>
<organism evidence="2 3">
    <name type="scientific">Trichoderma ghanense</name>
    <dbReference type="NCBI Taxonomy" id="65468"/>
    <lineage>
        <taxon>Eukaryota</taxon>
        <taxon>Fungi</taxon>
        <taxon>Dikarya</taxon>
        <taxon>Ascomycota</taxon>
        <taxon>Pezizomycotina</taxon>
        <taxon>Sordariomycetes</taxon>
        <taxon>Hypocreomycetidae</taxon>
        <taxon>Hypocreales</taxon>
        <taxon>Hypocreaceae</taxon>
        <taxon>Trichoderma</taxon>
    </lineage>
</organism>
<gene>
    <name evidence="2" type="ORF">CCMA1212_009377</name>
</gene>
<name>A0ABY2GUC7_9HYPO</name>
<evidence type="ECO:0000313" key="2">
    <source>
        <dbReference type="EMBL" id="TFA98904.1"/>
    </source>
</evidence>
<accession>A0ABY2GUC7</accession>
<dbReference type="RefSeq" id="XP_073555106.1">
    <property type="nucleotide sequence ID" value="XM_073706462.1"/>
</dbReference>
<proteinExistence type="predicted"/>
<feature type="region of interest" description="Disordered" evidence="1">
    <location>
        <begin position="53"/>
        <end position="100"/>
    </location>
</feature>
<dbReference type="EMBL" id="PPTA01000017">
    <property type="protein sequence ID" value="TFA98904.1"/>
    <property type="molecule type" value="Genomic_DNA"/>
</dbReference>
<feature type="compositionally biased region" description="Basic and acidic residues" evidence="1">
    <location>
        <begin position="70"/>
        <end position="81"/>
    </location>
</feature>
<dbReference type="Proteomes" id="UP001642720">
    <property type="component" value="Unassembled WGS sequence"/>
</dbReference>